<dbReference type="Gene3D" id="3.40.50.10140">
    <property type="entry name" value="Toll/interleukin-1 receptor homology (TIR) domain"/>
    <property type="match status" value="3"/>
</dbReference>
<reference evidence="3 4" key="1">
    <citation type="submission" date="2008-07" db="EMBL/GenBank/DDBJ databases">
        <authorList>
            <person name="Tandeau de Marsac N."/>
            <person name="Ferriera S."/>
            <person name="Johnson J."/>
            <person name="Kravitz S."/>
            <person name="Beeson K."/>
            <person name="Sutton G."/>
            <person name="Rogers Y.-H."/>
            <person name="Friedman R."/>
            <person name="Frazier M."/>
            <person name="Venter J.C."/>
        </authorList>
    </citation>
    <scope>NUCLEOTIDE SEQUENCE [LARGE SCALE GENOMIC DNA]</scope>
    <source>
        <strain evidence="3 4">PCC 7420</strain>
    </source>
</reference>
<evidence type="ECO:0000313" key="3">
    <source>
        <dbReference type="EMBL" id="EDX70706.1"/>
    </source>
</evidence>
<accession>B4W502</accession>
<dbReference type="Proteomes" id="UP000003835">
    <property type="component" value="Unassembled WGS sequence"/>
</dbReference>
<keyword evidence="1" id="KW-1133">Transmembrane helix</keyword>
<dbReference type="GO" id="GO:0007165">
    <property type="term" value="P:signal transduction"/>
    <property type="evidence" value="ECO:0007669"/>
    <property type="project" value="InterPro"/>
</dbReference>
<name>B4W502_9CYAN</name>
<dbReference type="PROSITE" id="PS50104">
    <property type="entry name" value="TIR"/>
    <property type="match status" value="2"/>
</dbReference>
<dbReference type="SUPFAM" id="SSF52200">
    <property type="entry name" value="Toll/Interleukin receptor TIR domain"/>
    <property type="match status" value="3"/>
</dbReference>
<dbReference type="Pfam" id="PF05226">
    <property type="entry name" value="CHASE2"/>
    <property type="match status" value="1"/>
</dbReference>
<dbReference type="HOGENOM" id="CLU_004221_0_0_3"/>
<feature type="domain" description="TIR" evidence="2">
    <location>
        <begin position="7"/>
        <end position="126"/>
    </location>
</feature>
<feature type="transmembrane region" description="Helical" evidence="1">
    <location>
        <begin position="987"/>
        <end position="1008"/>
    </location>
</feature>
<evidence type="ECO:0000313" key="4">
    <source>
        <dbReference type="Proteomes" id="UP000003835"/>
    </source>
</evidence>
<dbReference type="PANTHER" id="PTHR47508:SF1">
    <property type="entry name" value="NON-SPECIFIC SERINE_THREONINE PROTEIN KINASE"/>
    <property type="match status" value="1"/>
</dbReference>
<dbReference type="eggNOG" id="COG4252">
    <property type="taxonomic scope" value="Bacteria"/>
</dbReference>
<evidence type="ECO:0000259" key="2">
    <source>
        <dbReference type="PROSITE" id="PS50104"/>
    </source>
</evidence>
<dbReference type="PANTHER" id="PTHR47508">
    <property type="entry name" value="SAM DOMAIN-CONTAINING PROTEIN-RELATED"/>
    <property type="match status" value="1"/>
</dbReference>
<protein>
    <recommendedName>
        <fullName evidence="2">TIR domain-containing protein</fullName>
    </recommendedName>
</protein>
<dbReference type="InterPro" id="IPR000157">
    <property type="entry name" value="TIR_dom"/>
</dbReference>
<dbReference type="RefSeq" id="WP_006106455.1">
    <property type="nucleotide sequence ID" value="NZ_DS989883.1"/>
</dbReference>
<evidence type="ECO:0000256" key="1">
    <source>
        <dbReference type="SAM" id="Phobius"/>
    </source>
</evidence>
<dbReference type="Pfam" id="PF13676">
    <property type="entry name" value="TIR_2"/>
    <property type="match status" value="3"/>
</dbReference>
<feature type="domain" description="TIR" evidence="2">
    <location>
        <begin position="238"/>
        <end position="364"/>
    </location>
</feature>
<dbReference type="SMART" id="SM01080">
    <property type="entry name" value="CHASE2"/>
    <property type="match status" value="1"/>
</dbReference>
<organism evidence="3 4">
    <name type="scientific">Coleofasciculus chthonoplastes PCC 7420</name>
    <dbReference type="NCBI Taxonomy" id="118168"/>
    <lineage>
        <taxon>Bacteria</taxon>
        <taxon>Bacillati</taxon>
        <taxon>Cyanobacteriota</taxon>
        <taxon>Cyanophyceae</taxon>
        <taxon>Coleofasciculales</taxon>
        <taxon>Coleofasciculaceae</taxon>
        <taxon>Coleofasciculus</taxon>
    </lineage>
</organism>
<dbReference type="SMART" id="SM00255">
    <property type="entry name" value="TIR"/>
    <property type="match status" value="2"/>
</dbReference>
<keyword evidence="1" id="KW-0472">Membrane</keyword>
<dbReference type="InterPro" id="IPR007890">
    <property type="entry name" value="CHASE2"/>
</dbReference>
<gene>
    <name evidence="3" type="ORF">MC7420_8134</name>
</gene>
<dbReference type="OrthoDB" id="440474at2"/>
<dbReference type="STRING" id="118168.MC7420_8134"/>
<dbReference type="EMBL" id="DS989883">
    <property type="protein sequence ID" value="EDX70706.1"/>
    <property type="molecule type" value="Genomic_DNA"/>
</dbReference>
<keyword evidence="4" id="KW-1185">Reference proteome</keyword>
<sequence>MYEPRPGFDNGFISYGRADSKAFAIKLYQHLTEYGLKIWFDFENIPLGVDFQNQIDDGIEKADNFLFIIAPHSINSAYCRKEIELAIKYHKRIIPLLHVEQISRDTWQQRNPQGTDADWDAYQAKGLHSSFPNMHPAIGKINWVYFREGIDDFEQSFSGLLELFARHKDYVHQHTYFLDKSLAWERQHKGSQHLLIGEERKQAEAWLKVRFKDEQPPCTPTDLHCEFISESIKNAYNLMTQVFLSYAYENEAVMRQIRTSLWRAGFTVWTNTADIQTGETFEAAIKQGVAQADNLVYLLSPDSLNSTYCQQELNYALALNKRIIPVLVSPVEPEQIPPELRSLHYIDLTDNLHEEDYRLDESQLINILDHEAVYYHEHKIFLAKALKWQQQNRNPSILLRGYNLRRAEAWLQVAKKRTQHQPTAWHEEFITESLRQPPEVSHDVFISYSDADSDVVRKLNDALQMQGKTTWFDQESIPTQADLPQDRASGNDSIALQLVIDQGIERVKGIERANTIVAVISLPFVNDADVAKELAYAQTLNKRTVAILHQETATAELPLALENAHWIDFRKHGGEFLPNFGELIRTLDSDPDYTRTHTRLLVKAMEWTQKGQDDSFLLRGKDLVASKQWLQESADKQPKPTALQLDYIKASRELPYRKIKRRSVVLTSAVVSVLVVVARFLGGMESAELRVYDQLMRLRPSEAQDERFLIVEVDAASSEALRRDIIAERYQPGIGTVPDKALDEVLAILSAHQPRLIGLDFYRDYQAQPELAERFRQTQNLIALCKASYDGGRGYYPPQDVPMERIGFNDVSEDGEMMVRRHLLLQEPDPEFCNTEEALNLVLARKYLEAEGISYTSFLNDEGYYEEDMQFGETAIPQLRGNGSPYRERNDQLNGYQTLLNYRAHQGDPNKFAPTVSLEDVLNDKVSAADIQDRIVIIGYTDTADKSADRWNTPYGNMPGVMVQAQMASQLISAVLDQRPLIGWLPFWGETLWIFGWSTVGGLVIWFCSRSLARGAAGAVGTVIGLYGLSYLILVSQGVWVPLVPSAIAIVVTGGGVGYLTYRRRQA</sequence>
<dbReference type="InterPro" id="IPR035897">
    <property type="entry name" value="Toll_tir_struct_dom_sf"/>
</dbReference>
<feature type="transmembrane region" description="Helical" evidence="1">
    <location>
        <begin position="1040"/>
        <end position="1062"/>
    </location>
</feature>
<proteinExistence type="predicted"/>
<dbReference type="AlphaFoldDB" id="B4W502"/>
<keyword evidence="1" id="KW-0812">Transmembrane</keyword>
<feature type="transmembrane region" description="Helical" evidence="1">
    <location>
        <begin position="1015"/>
        <end position="1034"/>
    </location>
</feature>